<keyword evidence="4" id="KW-1185">Reference proteome</keyword>
<dbReference type="InterPro" id="IPR010708">
    <property type="entry name" value="5'(3')-deoxyribonucleotidase"/>
</dbReference>
<dbReference type="KEGG" id="als:DJ013_20865"/>
<sequence length="177" mass="20513">MPEKKILFLDMDDVMADAGQGILDIYNAHFKTNHTKESLAQNTLWEEEIGANYLSVRNQLHNPGFFRNLAVKDDAIEVVRELNEKYNVYIASAAMEFPNSLKEKHEWLEEHFPFIHWKNMILCGDKSILKGDILIDDHLKNLSVFDGQTLLFDAIHNVKTEGHQRVHNWKEVADVLL</sequence>
<dbReference type="Gene3D" id="1.10.40.40">
    <property type="entry name" value="Deoxyribonucleotidase, domain 2"/>
    <property type="match status" value="1"/>
</dbReference>
<dbReference type="GO" id="GO:0008253">
    <property type="term" value="F:5'-nucleotidase activity"/>
    <property type="evidence" value="ECO:0007669"/>
    <property type="project" value="InterPro"/>
</dbReference>
<dbReference type="EMBL" id="CP029480">
    <property type="protein sequence ID" value="AWW00498.1"/>
    <property type="molecule type" value="Genomic_DNA"/>
</dbReference>
<dbReference type="GO" id="GO:0009223">
    <property type="term" value="P:pyrimidine deoxyribonucleotide catabolic process"/>
    <property type="evidence" value="ECO:0007669"/>
    <property type="project" value="TreeGrafter"/>
</dbReference>
<dbReference type="SFLD" id="SFLDS00003">
    <property type="entry name" value="Haloacid_Dehalogenase"/>
    <property type="match status" value="1"/>
</dbReference>
<dbReference type="Proteomes" id="UP000249873">
    <property type="component" value="Chromosome"/>
</dbReference>
<comment type="similarity">
    <text evidence="1">Belongs to the 5'(3')-deoxyribonucleotidase family.</text>
</comment>
<dbReference type="InterPro" id="IPR036412">
    <property type="entry name" value="HAD-like_sf"/>
</dbReference>
<proteinExistence type="inferred from homology"/>
<dbReference type="OrthoDB" id="278110at2"/>
<dbReference type="AlphaFoldDB" id="A0A2Z4GHF0"/>
<dbReference type="SUPFAM" id="SSF56784">
    <property type="entry name" value="HAD-like"/>
    <property type="match status" value="1"/>
</dbReference>
<protein>
    <submittedName>
        <fullName evidence="3">5'-3'-deoxyribonucleotidase</fullName>
    </submittedName>
</protein>
<dbReference type="SFLD" id="SFLDG01126">
    <property type="entry name" value="C1.2:_Nucleotidase_Like"/>
    <property type="match status" value="1"/>
</dbReference>
<feature type="active site" description="Nucleophile" evidence="2">
    <location>
        <position position="10"/>
    </location>
</feature>
<dbReference type="PANTHER" id="PTHR16504:SF4">
    <property type="entry name" value="5'(3')-DEOXYRIBONUCLEOTIDASE"/>
    <property type="match status" value="1"/>
</dbReference>
<dbReference type="Gene3D" id="3.40.50.1000">
    <property type="entry name" value="HAD superfamily/HAD-like"/>
    <property type="match status" value="1"/>
</dbReference>
<dbReference type="RefSeq" id="WP_111373864.1">
    <property type="nucleotide sequence ID" value="NZ_CP029480.1"/>
</dbReference>
<evidence type="ECO:0000313" key="3">
    <source>
        <dbReference type="EMBL" id="AWW00498.1"/>
    </source>
</evidence>
<name>A0A2Z4GHF0_9BACT</name>
<accession>A0A2Z4GHF0</accession>
<feature type="active site" description="Proton donor" evidence="2">
    <location>
        <position position="12"/>
    </location>
</feature>
<dbReference type="PANTHER" id="PTHR16504">
    <property type="entry name" value="5'(3')-DEOXYRIBONUCLEOTIDASE"/>
    <property type="match status" value="1"/>
</dbReference>
<dbReference type="InterPro" id="IPR023214">
    <property type="entry name" value="HAD_sf"/>
</dbReference>
<evidence type="ECO:0000256" key="2">
    <source>
        <dbReference type="PIRSR" id="PIRSR610708-1"/>
    </source>
</evidence>
<gene>
    <name evidence="3" type="ORF">DJ013_20865</name>
</gene>
<evidence type="ECO:0000256" key="1">
    <source>
        <dbReference type="ARBA" id="ARBA00009589"/>
    </source>
</evidence>
<dbReference type="SFLD" id="SFLDG01146">
    <property type="entry name" value="C1.2.2"/>
    <property type="match status" value="1"/>
</dbReference>
<evidence type="ECO:0000313" key="4">
    <source>
        <dbReference type="Proteomes" id="UP000249873"/>
    </source>
</evidence>
<organism evidence="3 4">
    <name type="scientific">Arcticibacterium luteifluviistationis</name>
    <dbReference type="NCBI Taxonomy" id="1784714"/>
    <lineage>
        <taxon>Bacteria</taxon>
        <taxon>Pseudomonadati</taxon>
        <taxon>Bacteroidota</taxon>
        <taxon>Cytophagia</taxon>
        <taxon>Cytophagales</taxon>
        <taxon>Leadbetterellaceae</taxon>
        <taxon>Arcticibacterium</taxon>
    </lineage>
</organism>
<reference evidence="3 4" key="1">
    <citation type="submission" date="2018-05" db="EMBL/GenBank/DDBJ databases">
        <title>Complete genome sequence of Arcticibacterium luteifluviistationis SM1504T, a cytophagaceae bacterium isolated from Arctic surface seawater.</title>
        <authorList>
            <person name="Li Y."/>
            <person name="Qin Q.-L."/>
        </authorList>
    </citation>
    <scope>NUCLEOTIDE SEQUENCE [LARGE SCALE GENOMIC DNA]</scope>
    <source>
        <strain evidence="3 4">SM1504</strain>
    </source>
</reference>
<dbReference type="Pfam" id="PF06941">
    <property type="entry name" value="NT5C"/>
    <property type="match status" value="1"/>
</dbReference>